<reference evidence="10" key="1">
    <citation type="submission" date="2024-02" db="EMBL/GenBank/DDBJ databases">
        <authorList>
            <consortium name="ELIXIR-Norway"/>
            <consortium name="Elixir Norway"/>
        </authorList>
    </citation>
    <scope>NUCLEOTIDE SEQUENCE</scope>
</reference>
<feature type="region of interest" description="Disordered" evidence="9">
    <location>
        <begin position="55"/>
        <end position="76"/>
    </location>
</feature>
<evidence type="ECO:0000256" key="3">
    <source>
        <dbReference type="ARBA" id="ARBA00022692"/>
    </source>
</evidence>
<evidence type="ECO:0000256" key="4">
    <source>
        <dbReference type="ARBA" id="ARBA00022927"/>
    </source>
</evidence>
<accession>A0ABP0UDA6</accession>
<evidence type="ECO:0000256" key="1">
    <source>
        <dbReference type="ARBA" id="ARBA00004141"/>
    </source>
</evidence>
<sequence>MATAATALPETGWRQAIQSKMKAWMPSPVESSGEQQQVGQAGSVLAAWRSYASSTRGGSDVASAAANPSSTGRDLESAVPESLAPLLKSANNTIVGAFNSVTKGVRELPGNVQAAASFVPSRQAVMCFAIMTAAGVFFILMAFFIFLPVIVLFPQKFAISFTLGCLFIIGSFFALKGPKTQFLHMISKERLPFTAGFLGSMAATIYVSMVLHSYIFSVVCAAVQVLALLYYVLSYFPGGTAGMQFVTSLITSSVLKCFGR</sequence>
<keyword evidence="3 8" id="KW-0812">Transmembrane</keyword>
<dbReference type="EMBL" id="OZ019895">
    <property type="protein sequence ID" value="CAK9219375.1"/>
    <property type="molecule type" value="Genomic_DNA"/>
</dbReference>
<feature type="transmembrane region" description="Helical" evidence="8">
    <location>
        <begin position="125"/>
        <end position="151"/>
    </location>
</feature>
<keyword evidence="5 8" id="KW-1133">Transmembrane helix</keyword>
<dbReference type="Pfam" id="PF04178">
    <property type="entry name" value="Got1"/>
    <property type="match status" value="1"/>
</dbReference>
<evidence type="ECO:0000256" key="2">
    <source>
        <dbReference type="ARBA" id="ARBA00022448"/>
    </source>
</evidence>
<keyword evidence="6 8" id="KW-0472">Membrane</keyword>
<feature type="transmembrane region" description="Helical" evidence="8">
    <location>
        <begin position="191"/>
        <end position="208"/>
    </location>
</feature>
<evidence type="ECO:0000256" key="6">
    <source>
        <dbReference type="ARBA" id="ARBA00023136"/>
    </source>
</evidence>
<keyword evidence="4 8" id="KW-0653">Protein transport</keyword>
<dbReference type="Proteomes" id="UP001497512">
    <property type="component" value="Chromosome 3"/>
</dbReference>
<protein>
    <recommendedName>
        <fullName evidence="8">Vesicle transport protein</fullName>
    </recommendedName>
</protein>
<dbReference type="PANTHER" id="PTHR23137">
    <property type="entry name" value="VESICLE TRANSPORT PROTEIN-RELATED"/>
    <property type="match status" value="1"/>
</dbReference>
<evidence type="ECO:0000256" key="9">
    <source>
        <dbReference type="SAM" id="MobiDB-lite"/>
    </source>
</evidence>
<gene>
    <name evidence="10" type="ORF">CSSPTR1EN2_LOCUS14453</name>
</gene>
<keyword evidence="2 8" id="KW-0813">Transport</keyword>
<dbReference type="InterPro" id="IPR007305">
    <property type="entry name" value="Vesicle_transpt_Got1/SFT2"/>
</dbReference>
<evidence type="ECO:0000313" key="11">
    <source>
        <dbReference type="Proteomes" id="UP001497512"/>
    </source>
</evidence>
<name>A0ABP0UDA6_9BRYO</name>
<evidence type="ECO:0000256" key="5">
    <source>
        <dbReference type="ARBA" id="ARBA00022989"/>
    </source>
</evidence>
<proteinExistence type="inferred from homology"/>
<feature type="transmembrane region" description="Helical" evidence="8">
    <location>
        <begin position="157"/>
        <end position="175"/>
    </location>
</feature>
<evidence type="ECO:0000256" key="8">
    <source>
        <dbReference type="RuleBase" id="RU363111"/>
    </source>
</evidence>
<comment type="function">
    <text evidence="8">May be involved in fusion of retrograde transport vesicles derived from an endocytic compartment with the Golgi complex.</text>
</comment>
<comment type="subcellular location">
    <subcellularLocation>
        <location evidence="1 8">Membrane</location>
        <topology evidence="1 8">Multi-pass membrane protein</topology>
    </subcellularLocation>
</comment>
<keyword evidence="11" id="KW-1185">Reference proteome</keyword>
<evidence type="ECO:0000256" key="7">
    <source>
        <dbReference type="ARBA" id="ARBA00025800"/>
    </source>
</evidence>
<evidence type="ECO:0000313" key="10">
    <source>
        <dbReference type="EMBL" id="CAK9219375.1"/>
    </source>
</evidence>
<dbReference type="InterPro" id="IPR011691">
    <property type="entry name" value="Vesicle_transpt_SFT2"/>
</dbReference>
<comment type="similarity">
    <text evidence="7 8">Belongs to the SFT2 family.</text>
</comment>
<organism evidence="10 11">
    <name type="scientific">Sphagnum troendelagicum</name>
    <dbReference type="NCBI Taxonomy" id="128251"/>
    <lineage>
        <taxon>Eukaryota</taxon>
        <taxon>Viridiplantae</taxon>
        <taxon>Streptophyta</taxon>
        <taxon>Embryophyta</taxon>
        <taxon>Bryophyta</taxon>
        <taxon>Sphagnophytina</taxon>
        <taxon>Sphagnopsida</taxon>
        <taxon>Sphagnales</taxon>
        <taxon>Sphagnaceae</taxon>
        <taxon>Sphagnum</taxon>
    </lineage>
</organism>
<dbReference type="PANTHER" id="PTHR23137:SF36">
    <property type="entry name" value="VESICLE TRANSPORT PROTEIN SFT2C"/>
    <property type="match status" value="1"/>
</dbReference>
<comment type="caution">
    <text evidence="8">Lacks conserved residue(s) required for the propagation of feature annotation.</text>
</comment>